<dbReference type="Pfam" id="PF00392">
    <property type="entry name" value="GntR"/>
    <property type="match status" value="1"/>
</dbReference>
<evidence type="ECO:0000259" key="4">
    <source>
        <dbReference type="PROSITE" id="PS50949"/>
    </source>
</evidence>
<dbReference type="GO" id="GO:0003700">
    <property type="term" value="F:DNA-binding transcription factor activity"/>
    <property type="evidence" value="ECO:0007669"/>
    <property type="project" value="InterPro"/>
</dbReference>
<evidence type="ECO:0000256" key="2">
    <source>
        <dbReference type="ARBA" id="ARBA00023125"/>
    </source>
</evidence>
<protein>
    <submittedName>
        <fullName evidence="5">FCD domain-containing protein</fullName>
    </submittedName>
</protein>
<dbReference type="InterPro" id="IPR011711">
    <property type="entry name" value="GntR_C"/>
</dbReference>
<keyword evidence="2" id="KW-0238">DNA-binding</keyword>
<organism evidence="5 6">
    <name type="scientific">Diplocloster agilis</name>
    <dbReference type="NCBI Taxonomy" id="2850323"/>
    <lineage>
        <taxon>Bacteria</taxon>
        <taxon>Bacillati</taxon>
        <taxon>Bacillota</taxon>
        <taxon>Clostridia</taxon>
        <taxon>Lachnospirales</taxon>
        <taxon>Lachnospiraceae</taxon>
        <taxon>Diplocloster</taxon>
    </lineage>
</organism>
<dbReference type="EMBL" id="JAHQCW010000021">
    <property type="protein sequence ID" value="MBU9737500.1"/>
    <property type="molecule type" value="Genomic_DNA"/>
</dbReference>
<dbReference type="RefSeq" id="WP_158345516.1">
    <property type="nucleotide sequence ID" value="NZ_JAHQCW010000021.1"/>
</dbReference>
<dbReference type="GO" id="GO:0003677">
    <property type="term" value="F:DNA binding"/>
    <property type="evidence" value="ECO:0007669"/>
    <property type="project" value="UniProtKB-KW"/>
</dbReference>
<dbReference type="Pfam" id="PF07729">
    <property type="entry name" value="FCD"/>
    <property type="match status" value="1"/>
</dbReference>
<dbReference type="Gene3D" id="1.10.10.10">
    <property type="entry name" value="Winged helix-like DNA-binding domain superfamily/Winged helix DNA-binding domain"/>
    <property type="match status" value="1"/>
</dbReference>
<feature type="domain" description="HTH gntR-type" evidence="4">
    <location>
        <begin position="5"/>
        <end position="73"/>
    </location>
</feature>
<evidence type="ECO:0000313" key="6">
    <source>
        <dbReference type="Proteomes" id="UP000712157"/>
    </source>
</evidence>
<dbReference type="PANTHER" id="PTHR43537:SF24">
    <property type="entry name" value="GLUCONATE OPERON TRANSCRIPTIONAL REPRESSOR"/>
    <property type="match status" value="1"/>
</dbReference>
<dbReference type="InterPro" id="IPR008920">
    <property type="entry name" value="TF_FadR/GntR_C"/>
</dbReference>
<comment type="caution">
    <text evidence="5">The sequence shown here is derived from an EMBL/GenBank/DDBJ whole genome shotgun (WGS) entry which is preliminary data.</text>
</comment>
<dbReference type="InterPro" id="IPR000524">
    <property type="entry name" value="Tscrpt_reg_HTH_GntR"/>
</dbReference>
<evidence type="ECO:0000313" key="5">
    <source>
        <dbReference type="EMBL" id="MBU9737500.1"/>
    </source>
</evidence>
<name>A0A949K2H7_9FIRM</name>
<evidence type="ECO:0000256" key="3">
    <source>
        <dbReference type="ARBA" id="ARBA00023163"/>
    </source>
</evidence>
<dbReference type="SUPFAM" id="SSF46785">
    <property type="entry name" value="Winged helix' DNA-binding domain"/>
    <property type="match status" value="1"/>
</dbReference>
<keyword evidence="1" id="KW-0805">Transcription regulation</keyword>
<dbReference type="CDD" id="cd07377">
    <property type="entry name" value="WHTH_GntR"/>
    <property type="match status" value="1"/>
</dbReference>
<reference evidence="5" key="1">
    <citation type="submission" date="2021-06" db="EMBL/GenBank/DDBJ databases">
        <title>Description of novel taxa of the family Lachnospiraceae.</title>
        <authorList>
            <person name="Chaplin A.V."/>
            <person name="Sokolova S.R."/>
            <person name="Pikina A.P."/>
            <person name="Korzhanova M."/>
            <person name="Belova V."/>
            <person name="Korostin D."/>
            <person name="Efimov B.A."/>
        </authorList>
    </citation>
    <scope>NUCLEOTIDE SEQUENCE</scope>
    <source>
        <strain evidence="5">ASD5720</strain>
    </source>
</reference>
<accession>A0A949K2H7</accession>
<keyword evidence="3" id="KW-0804">Transcription</keyword>
<dbReference type="InterPro" id="IPR036388">
    <property type="entry name" value="WH-like_DNA-bd_sf"/>
</dbReference>
<dbReference type="AlphaFoldDB" id="A0A949K2H7"/>
<dbReference type="InterPro" id="IPR036390">
    <property type="entry name" value="WH_DNA-bd_sf"/>
</dbReference>
<dbReference type="PANTHER" id="PTHR43537">
    <property type="entry name" value="TRANSCRIPTIONAL REGULATOR, GNTR FAMILY"/>
    <property type="match status" value="1"/>
</dbReference>
<dbReference type="Gene3D" id="1.20.120.530">
    <property type="entry name" value="GntR ligand-binding domain-like"/>
    <property type="match status" value="1"/>
</dbReference>
<sequence>MAYTTNATELVYDFICDKIRNMQWQEGDKIWTEQKFCEELGVSRVAVRQAIDKLVATSTLKKIQGSGTYVQESNPIALIAVPTHIITDEELLDIIRFRVYFDSTNVKQFLKYAREEDYWHLEQVHERLMNCDRASDDFYKYDFEFHRAIADGTGNFYVKQIYTMLMESLLSNQERLHKIIGPEVALEYHPQIIKYILRKDCELASIMMRRHLEETVRQVEDYIVMKKEKANGYI</sequence>
<dbReference type="Proteomes" id="UP000712157">
    <property type="component" value="Unassembled WGS sequence"/>
</dbReference>
<gene>
    <name evidence="5" type="ORF">KTH89_13200</name>
</gene>
<evidence type="ECO:0000256" key="1">
    <source>
        <dbReference type="ARBA" id="ARBA00023015"/>
    </source>
</evidence>
<keyword evidence="6" id="KW-1185">Reference proteome</keyword>
<dbReference type="SUPFAM" id="SSF48008">
    <property type="entry name" value="GntR ligand-binding domain-like"/>
    <property type="match status" value="1"/>
</dbReference>
<proteinExistence type="predicted"/>
<dbReference type="SMART" id="SM00895">
    <property type="entry name" value="FCD"/>
    <property type="match status" value="1"/>
</dbReference>
<dbReference type="SMART" id="SM00345">
    <property type="entry name" value="HTH_GNTR"/>
    <property type="match status" value="1"/>
</dbReference>
<dbReference type="PROSITE" id="PS50949">
    <property type="entry name" value="HTH_GNTR"/>
    <property type="match status" value="1"/>
</dbReference>